<keyword evidence="12" id="KW-1185">Reference proteome</keyword>
<dbReference type="EMBL" id="JBBJBU010000001">
    <property type="protein sequence ID" value="KAK7208354.1"/>
    <property type="molecule type" value="Genomic_DNA"/>
</dbReference>
<dbReference type="InterPro" id="IPR001948">
    <property type="entry name" value="Peptidase_M18"/>
</dbReference>
<dbReference type="RefSeq" id="XP_064771387.1">
    <property type="nucleotide sequence ID" value="XM_064911842.1"/>
</dbReference>
<protein>
    <submittedName>
        <fullName evidence="11">Aspartyl aminopeptidase</fullName>
    </submittedName>
</protein>
<dbReference type="CDD" id="cd05658">
    <property type="entry name" value="M18_DAP"/>
    <property type="match status" value="1"/>
</dbReference>
<dbReference type="GO" id="GO:0004177">
    <property type="term" value="F:aminopeptidase activity"/>
    <property type="evidence" value="ECO:0007669"/>
    <property type="project" value="UniProtKB-KW"/>
</dbReference>
<dbReference type="Pfam" id="PF02127">
    <property type="entry name" value="Peptidase_M18"/>
    <property type="match status" value="1"/>
</dbReference>
<sequence length="555" mass="60188">MRVPVQYSQQANAAMAAAEDISRLSLRSAEPQLPAPAVSSTTPSSTAPQPTPFFSTSSKEAANDTSSKFSEKPSNYTFPRSERVRRDASTKAIDPLTESFIEFMYENPTTYHACEGFADMLCHAGFTYLSERVSWDDKITKGGKYFTTRNGSSLVAFVIGQHYVGGNGAGMVACHIDALCAKVKPISKKPAVEGYTQIGAAPYAGAMSSTWWDRDLGLAGRVVVKNPTGVIQTKLFTIPYPVARIPTLAPHFGAAANPPFNAEYNTTPIIGLEPDDPAENELRPDEVGAPLAGRHNIRLLRLVAKELGVPVSSMLNFDLELFDTQRGTVGGLDKEFLFCPRIDDKICAYAAITGLLESCEEHAISGSTINVLALFDDEEIGSLLRQGARGGLLESSLLRVVESVGDGATMAQTYANSFLVSADVIHAFNPNFSNAYMQYHTPSLNVGVTVSCDPNGHMTTDAESTAFMEEVARRTNNTLQYFQIRNDSRSGGTVGPMLSSSMGCRSIDMGIPQLAMHSIRACTGSRDVSLGAKLFQAFYEEWEDVDYQFRSGEKM</sequence>
<dbReference type="Gene3D" id="3.40.630.10">
    <property type="entry name" value="Zn peptidases"/>
    <property type="match status" value="1"/>
</dbReference>
<dbReference type="NCBIfam" id="NF002759">
    <property type="entry name" value="PRK02813.1"/>
    <property type="match status" value="1"/>
</dbReference>
<keyword evidence="5 9" id="KW-0479">Metal-binding</keyword>
<evidence type="ECO:0000256" key="10">
    <source>
        <dbReference type="SAM" id="MobiDB-lite"/>
    </source>
</evidence>
<keyword evidence="7 9" id="KW-0862">Zinc</keyword>
<feature type="compositionally biased region" description="Basic and acidic residues" evidence="10">
    <location>
        <begin position="80"/>
        <end position="89"/>
    </location>
</feature>
<keyword evidence="8 9" id="KW-0482">Metalloprotease</keyword>
<dbReference type="PANTHER" id="PTHR28570">
    <property type="entry name" value="ASPARTYL AMINOPEPTIDASE"/>
    <property type="match status" value="1"/>
</dbReference>
<reference evidence="11 12" key="1">
    <citation type="submission" date="2024-03" db="EMBL/GenBank/DDBJ databases">
        <title>Genome-scale model development and genomic sequencing of the oleaginous clade Lipomyces.</title>
        <authorList>
            <consortium name="Lawrence Berkeley National Laboratory"/>
            <person name="Czajka J.J."/>
            <person name="Han Y."/>
            <person name="Kim J."/>
            <person name="Mondo S.J."/>
            <person name="Hofstad B.A."/>
            <person name="Robles A."/>
            <person name="Haridas S."/>
            <person name="Riley R."/>
            <person name="LaButti K."/>
            <person name="Pangilinan J."/>
            <person name="Andreopoulos W."/>
            <person name="Lipzen A."/>
            <person name="Yan J."/>
            <person name="Wang M."/>
            <person name="Ng V."/>
            <person name="Grigoriev I.V."/>
            <person name="Spatafora J.W."/>
            <person name="Magnuson J.K."/>
            <person name="Baker S.E."/>
            <person name="Pomraning K.R."/>
        </authorList>
    </citation>
    <scope>NUCLEOTIDE SEQUENCE [LARGE SCALE GENOMIC DNA]</scope>
    <source>
        <strain evidence="11 12">Phaff 52-87</strain>
    </source>
</reference>
<feature type="compositionally biased region" description="Polar residues" evidence="10">
    <location>
        <begin position="59"/>
        <end position="78"/>
    </location>
</feature>
<evidence type="ECO:0000256" key="4">
    <source>
        <dbReference type="ARBA" id="ARBA00022670"/>
    </source>
</evidence>
<evidence type="ECO:0000256" key="8">
    <source>
        <dbReference type="ARBA" id="ARBA00023049"/>
    </source>
</evidence>
<feature type="compositionally biased region" description="Low complexity" evidence="10">
    <location>
        <begin position="35"/>
        <end position="58"/>
    </location>
</feature>
<feature type="region of interest" description="Disordered" evidence="10">
    <location>
        <begin position="25"/>
        <end position="89"/>
    </location>
</feature>
<keyword evidence="6 9" id="KW-0378">Hydrolase</keyword>
<dbReference type="SUPFAM" id="SSF53187">
    <property type="entry name" value="Zn-dependent exopeptidases"/>
    <property type="match status" value="1"/>
</dbReference>
<dbReference type="SUPFAM" id="SSF101821">
    <property type="entry name" value="Aminopeptidase/glucanase lid domain"/>
    <property type="match status" value="1"/>
</dbReference>
<name>A0ABR1FER7_9ASCO</name>
<evidence type="ECO:0000313" key="12">
    <source>
        <dbReference type="Proteomes" id="UP001498771"/>
    </source>
</evidence>
<evidence type="ECO:0000256" key="7">
    <source>
        <dbReference type="ARBA" id="ARBA00022833"/>
    </source>
</evidence>
<evidence type="ECO:0000256" key="2">
    <source>
        <dbReference type="ARBA" id="ARBA00008290"/>
    </source>
</evidence>
<dbReference type="InterPro" id="IPR023358">
    <property type="entry name" value="Peptidase_M18_dom2"/>
</dbReference>
<evidence type="ECO:0000256" key="3">
    <source>
        <dbReference type="ARBA" id="ARBA00022438"/>
    </source>
</evidence>
<keyword evidence="3 9" id="KW-0031">Aminopeptidase</keyword>
<gene>
    <name evidence="11" type="ORF">BZA70DRAFT_273525</name>
</gene>
<dbReference type="Proteomes" id="UP001498771">
    <property type="component" value="Unassembled WGS sequence"/>
</dbReference>
<dbReference type="Gene3D" id="2.30.250.10">
    <property type="entry name" value="Aminopeptidase i, Domain 2"/>
    <property type="match status" value="1"/>
</dbReference>
<comment type="caution">
    <text evidence="11">The sequence shown here is derived from an EMBL/GenBank/DDBJ whole genome shotgun (WGS) entry which is preliminary data.</text>
</comment>
<dbReference type="PRINTS" id="PR00932">
    <property type="entry name" value="AMINO1PTASE"/>
</dbReference>
<evidence type="ECO:0000256" key="9">
    <source>
        <dbReference type="RuleBase" id="RU004386"/>
    </source>
</evidence>
<comment type="similarity">
    <text evidence="2 9">Belongs to the peptidase M18 family.</text>
</comment>
<evidence type="ECO:0000256" key="5">
    <source>
        <dbReference type="ARBA" id="ARBA00022723"/>
    </source>
</evidence>
<keyword evidence="4 9" id="KW-0645">Protease</keyword>
<dbReference type="PANTHER" id="PTHR28570:SF4">
    <property type="entry name" value="VACUOLAR AMINOPEPTIDASE 1"/>
    <property type="match status" value="1"/>
</dbReference>
<evidence type="ECO:0000256" key="1">
    <source>
        <dbReference type="ARBA" id="ARBA00001947"/>
    </source>
</evidence>
<dbReference type="GeneID" id="90037354"/>
<evidence type="ECO:0000313" key="11">
    <source>
        <dbReference type="EMBL" id="KAK7208354.1"/>
    </source>
</evidence>
<accession>A0ABR1FER7</accession>
<proteinExistence type="inferred from homology"/>
<evidence type="ECO:0000256" key="6">
    <source>
        <dbReference type="ARBA" id="ARBA00022801"/>
    </source>
</evidence>
<comment type="cofactor">
    <cofactor evidence="1">
        <name>Zn(2+)</name>
        <dbReference type="ChEBI" id="CHEBI:29105"/>
    </cofactor>
</comment>
<organism evidence="11 12">
    <name type="scientific">Myxozyma melibiosi</name>
    <dbReference type="NCBI Taxonomy" id="54550"/>
    <lineage>
        <taxon>Eukaryota</taxon>
        <taxon>Fungi</taxon>
        <taxon>Dikarya</taxon>
        <taxon>Ascomycota</taxon>
        <taxon>Saccharomycotina</taxon>
        <taxon>Lipomycetes</taxon>
        <taxon>Lipomycetales</taxon>
        <taxon>Lipomycetaceae</taxon>
        <taxon>Myxozyma</taxon>
    </lineage>
</organism>